<protein>
    <submittedName>
        <fullName evidence="2">Uncharacterized protein</fullName>
    </submittedName>
</protein>
<evidence type="ECO:0000313" key="3">
    <source>
        <dbReference type="Proteomes" id="UP001150062"/>
    </source>
</evidence>
<evidence type="ECO:0000313" key="2">
    <source>
        <dbReference type="EMBL" id="KAJ6234367.1"/>
    </source>
</evidence>
<keyword evidence="3" id="KW-1185">Reference proteome</keyword>
<feature type="region of interest" description="Disordered" evidence="1">
    <location>
        <begin position="22"/>
        <end position="43"/>
    </location>
</feature>
<feature type="compositionally biased region" description="Low complexity" evidence="1">
    <location>
        <begin position="22"/>
        <end position="40"/>
    </location>
</feature>
<evidence type="ECO:0000256" key="1">
    <source>
        <dbReference type="SAM" id="MobiDB-lite"/>
    </source>
</evidence>
<sequence>MNFSPNKQIYEPNEFKQSQNFLTSKNNSSTNTFNNSLQTNKDQNLFSTIKKTKPKSQQTNKPTHENITIQTKTCLTNNSNNTTKKVWPRGFGKKRLLYLIQEE</sequence>
<dbReference type="EMBL" id="JAOAOG010000271">
    <property type="protein sequence ID" value="KAJ6234367.1"/>
    <property type="molecule type" value="Genomic_DNA"/>
</dbReference>
<comment type="caution">
    <text evidence="2">The sequence shown here is derived from an EMBL/GenBank/DDBJ whole genome shotgun (WGS) entry which is preliminary data.</text>
</comment>
<organism evidence="2 3">
    <name type="scientific">Anaeramoeba flamelloides</name>
    <dbReference type="NCBI Taxonomy" id="1746091"/>
    <lineage>
        <taxon>Eukaryota</taxon>
        <taxon>Metamonada</taxon>
        <taxon>Anaeramoebidae</taxon>
        <taxon>Anaeramoeba</taxon>
    </lineage>
</organism>
<name>A0ABQ8XP25_9EUKA</name>
<reference evidence="2" key="1">
    <citation type="submission" date="2022-08" db="EMBL/GenBank/DDBJ databases">
        <title>Novel sulfate-reducing endosymbionts in the free-living metamonad Anaeramoeba.</title>
        <authorList>
            <person name="Jerlstrom-Hultqvist J."/>
            <person name="Cepicka I."/>
            <person name="Gallot-Lavallee L."/>
            <person name="Salas-Leiva D."/>
            <person name="Curtis B.A."/>
            <person name="Zahonova K."/>
            <person name="Pipaliya S."/>
            <person name="Dacks J."/>
            <person name="Roger A.J."/>
        </authorList>
    </citation>
    <scope>NUCLEOTIDE SEQUENCE</scope>
    <source>
        <strain evidence="2">Schooner1</strain>
    </source>
</reference>
<accession>A0ABQ8XP25</accession>
<proteinExistence type="predicted"/>
<dbReference type="Proteomes" id="UP001150062">
    <property type="component" value="Unassembled WGS sequence"/>
</dbReference>
<gene>
    <name evidence="2" type="ORF">M0813_04171</name>
</gene>